<organism evidence="2 3">
    <name type="scientific">Naja naja</name>
    <name type="common">Indian cobra</name>
    <dbReference type="NCBI Taxonomy" id="35670"/>
    <lineage>
        <taxon>Eukaryota</taxon>
        <taxon>Metazoa</taxon>
        <taxon>Chordata</taxon>
        <taxon>Craniata</taxon>
        <taxon>Vertebrata</taxon>
        <taxon>Euteleostomi</taxon>
        <taxon>Lepidosauria</taxon>
        <taxon>Squamata</taxon>
        <taxon>Bifurcata</taxon>
        <taxon>Unidentata</taxon>
        <taxon>Episquamata</taxon>
        <taxon>Toxicofera</taxon>
        <taxon>Serpentes</taxon>
        <taxon>Colubroidea</taxon>
        <taxon>Elapidae</taxon>
        <taxon>Elapinae</taxon>
        <taxon>Naja</taxon>
    </lineage>
</organism>
<evidence type="ECO:0000256" key="1">
    <source>
        <dbReference type="SAM" id="MobiDB-lite"/>
    </source>
</evidence>
<feature type="compositionally biased region" description="Polar residues" evidence="1">
    <location>
        <begin position="16"/>
        <end position="54"/>
    </location>
</feature>
<evidence type="ECO:0008006" key="4">
    <source>
        <dbReference type="Google" id="ProtNLM"/>
    </source>
</evidence>
<dbReference type="AlphaFoldDB" id="A0A8C7E311"/>
<evidence type="ECO:0000313" key="3">
    <source>
        <dbReference type="Proteomes" id="UP000694559"/>
    </source>
</evidence>
<evidence type="ECO:0000313" key="2">
    <source>
        <dbReference type="Ensembl" id="ENSNNAP00000020104.1"/>
    </source>
</evidence>
<name>A0A8C7E311_NAJNA</name>
<proteinExistence type="predicted"/>
<keyword evidence="3" id="KW-1185">Reference proteome</keyword>
<dbReference type="GeneTree" id="ENSGT00390000001986"/>
<feature type="region of interest" description="Disordered" evidence="1">
    <location>
        <begin position="476"/>
        <end position="541"/>
    </location>
</feature>
<dbReference type="PANTHER" id="PTHR22045">
    <property type="entry name" value="PROLINE AND SERINE-RICH PROTEIN 3"/>
    <property type="match status" value="1"/>
</dbReference>
<feature type="region of interest" description="Disordered" evidence="1">
    <location>
        <begin position="16"/>
        <end position="133"/>
    </location>
</feature>
<dbReference type="Proteomes" id="UP000694559">
    <property type="component" value="Unplaced"/>
</dbReference>
<reference evidence="2" key="1">
    <citation type="submission" date="2025-08" db="UniProtKB">
        <authorList>
            <consortium name="Ensembl"/>
        </authorList>
    </citation>
    <scope>IDENTIFICATION</scope>
</reference>
<dbReference type="InterPro" id="IPR037646">
    <property type="entry name" value="PROSER3"/>
</dbReference>
<dbReference type="OrthoDB" id="10043502at2759"/>
<dbReference type="PANTHER" id="PTHR22045:SF6">
    <property type="entry name" value="PROLINE AND SERINE-RICH PROTEIN 3"/>
    <property type="match status" value="1"/>
</dbReference>
<sequence>MDSSLAVFSTLGSPFLEASSSRSHYHPSQAQPLRQKKQQTVLSPSHLQRRNCSALSEEPEPLSASYPHLLPDSSSHEGRPPKSNSTSPFNESWPSTERSSSSLTPEGNKDLPAQQSSEAKTLDAPKLPESASDSESIIAKYIERFRYGKPTDRKERGASSDGSTEFWWLSHSFLPDGENSKKEASLSSDNSQSEVRSSLFSPILTQTALGEMQAASAFDAETVCLQERAARVISKSISPLSSFRTVSSGGLDSTTTSTNPNSTLDLPQHALQHSAAHQVKESLVLPYHTTPSSIAHPLKPEDDILFQWRLRRKMEEASKAVAAMPPEIWRNPCFQPTCASGKMEREVLKSTEPTSQRDTDQKVLSISEPYLDIKYAQSQCHPCSCAGMPRNGVTSGQRIETSPPSNGIMVTGGPGCRDEPIVKDPTPQKDHVPDYLETFPSRSAKVNESLGQITSRHVQQAAPSDQGMHLELSRRPGLCRVKQSQAKPIPDPRQSARSPTKHSVQHVLSEVVAERLFSPPESPALPRDKPKRSSRTLGLEEAIPKNVVTPSHPQLLNMAAQLLEEAEDSDGLEFEDDPLLQVLRGQRESLRNELRLGAQTALMQQARDKSVLWAMLPVTSRENQSRGFPSHEAISPS</sequence>
<protein>
    <recommendedName>
        <fullName evidence="4">Proline and serine-rich protein 3</fullName>
    </recommendedName>
</protein>
<reference evidence="2" key="2">
    <citation type="submission" date="2025-09" db="UniProtKB">
        <authorList>
            <consortium name="Ensembl"/>
        </authorList>
    </citation>
    <scope>IDENTIFICATION</scope>
</reference>
<dbReference type="OMA" id="SPPGFFW"/>
<feature type="compositionally biased region" description="Low complexity" evidence="1">
    <location>
        <begin position="91"/>
        <end position="106"/>
    </location>
</feature>
<accession>A0A8C7E311</accession>
<dbReference type="Ensembl" id="ENSNNAT00000021094.1">
    <property type="protein sequence ID" value="ENSNNAP00000020104.1"/>
    <property type="gene ID" value="ENSNNAG00000013360.1"/>
</dbReference>